<evidence type="ECO:0000313" key="1">
    <source>
        <dbReference type="EMBL" id="AAX24587.2"/>
    </source>
</evidence>
<protein>
    <submittedName>
        <fullName evidence="1">SJCHGC03149 protein</fullName>
    </submittedName>
</protein>
<reference evidence="1" key="1">
    <citation type="journal article" date="2006" name="PLoS Pathog.">
        <title>New perspectives on host-parasite interplay by comparative transcriptomic and proteomic analyses of Schistosoma japonicum.</title>
        <authorList>
            <person name="Liu F."/>
            <person name="Lu J."/>
            <person name="Hu W."/>
            <person name="Wang S.Y."/>
            <person name="Cui S.J."/>
            <person name="Chi M."/>
            <person name="Yan Q."/>
            <person name="Wang X.R."/>
            <person name="Song H.D."/>
            <person name="Xu X.N."/>
            <person name="Wang J.J."/>
            <person name="Zhang X.L."/>
            <person name="Zhang X."/>
            <person name="Wang Z.Q."/>
            <person name="Xue C.L."/>
            <person name="Brindley P.J."/>
            <person name="McManus D.P."/>
            <person name="Yang P.Y."/>
            <person name="Feng Z."/>
            <person name="Chen Z."/>
            <person name="Han Z.G."/>
        </authorList>
    </citation>
    <scope>NUCLEOTIDE SEQUENCE</scope>
</reference>
<accession>Q5C6Y7</accession>
<proteinExistence type="evidence at transcript level"/>
<sequence>MITLIFTLKKRGDEKKTIRQNLSKNNGNRENRNSKQYLKRPLGILLHHTMDTDSEGKREGVIIILHNCIYTLQWVEEVKYEFCKLVERTSFHTLLGLFSSKLHNTT</sequence>
<name>Q5C6Y7_SCHJA</name>
<organism evidence="1">
    <name type="scientific">Schistosoma japonicum</name>
    <name type="common">Blood fluke</name>
    <dbReference type="NCBI Taxonomy" id="6182"/>
    <lineage>
        <taxon>Eukaryota</taxon>
        <taxon>Metazoa</taxon>
        <taxon>Spiralia</taxon>
        <taxon>Lophotrochozoa</taxon>
        <taxon>Platyhelminthes</taxon>
        <taxon>Trematoda</taxon>
        <taxon>Digenea</taxon>
        <taxon>Strigeidida</taxon>
        <taxon>Schistosomatoidea</taxon>
        <taxon>Schistosomatidae</taxon>
        <taxon>Schistosoma</taxon>
    </lineage>
</organism>
<feature type="non-terminal residue" evidence="1">
    <location>
        <position position="106"/>
    </location>
</feature>
<dbReference type="EMBL" id="AY808698">
    <property type="protein sequence ID" value="AAX24587.2"/>
    <property type="molecule type" value="mRNA"/>
</dbReference>
<dbReference type="AlphaFoldDB" id="Q5C6Y7"/>